<dbReference type="EMBL" id="FXYF01000015">
    <property type="protein sequence ID" value="SMX49257.1"/>
    <property type="molecule type" value="Genomic_DNA"/>
</dbReference>
<proteinExistence type="predicted"/>
<keyword evidence="2" id="KW-1185">Reference proteome</keyword>
<reference evidence="1 2" key="1">
    <citation type="submission" date="2017-05" db="EMBL/GenBank/DDBJ databases">
        <authorList>
            <person name="Song R."/>
            <person name="Chenine A.L."/>
            <person name="Ruprecht R.M."/>
        </authorList>
    </citation>
    <scope>NUCLEOTIDE SEQUENCE [LARGE SCALE GENOMIC DNA]</scope>
    <source>
        <strain evidence="1 2">CECT 8898</strain>
    </source>
</reference>
<protein>
    <submittedName>
        <fullName evidence="1">Uncharacterized protein</fullName>
    </submittedName>
</protein>
<accession>A0A238L2P9</accession>
<gene>
    <name evidence="1" type="ORF">MAA8898_04239</name>
</gene>
<evidence type="ECO:0000313" key="1">
    <source>
        <dbReference type="EMBL" id="SMX49257.1"/>
    </source>
</evidence>
<dbReference type="Proteomes" id="UP000207598">
    <property type="component" value="Unassembled WGS sequence"/>
</dbReference>
<sequence>MCEGAVEFEDRKAFEAWLKEQSQEVCVAIATRAALRVWLFIVAPRFWKATDEARKVQQSLVLLTARCNLISGVTSTNPTPEIGIAANAATHAAAFGANANAAAGAANANAANAANAAANAATNAANAAANAATNAANAADAAAIAATNATNATFAALAADAAYAAAAAFAADAACADAALTPIAMMSTRLWHDPGPPEKLTPEDIGPTPLDTDPRFDFFRRWYDGMVRGQPLDWELQRRVALIPPDTWETGVDAVAEAIAQIEAAWGAERAGGETSAPVTEKELAVVTQRVSLNRDALAVSSASLLEQLDAFRERVRGMNALDQDLRDEILGFVDHFRGQLEALLHDLPPPGEAVGEERSNRLALWLRGYRTVLMTKLAHYSSPENVGEATVPTAIILGATGVGAMMGSPLAGAAVGGLIVNQMKPGQAAKELMKPDVGADVGTP</sequence>
<name>A0A238L2P9_9RHOB</name>
<evidence type="ECO:0000313" key="2">
    <source>
        <dbReference type="Proteomes" id="UP000207598"/>
    </source>
</evidence>
<dbReference type="AlphaFoldDB" id="A0A238L2P9"/>
<organism evidence="1 2">
    <name type="scientific">Maliponia aquimaris</name>
    <dbReference type="NCBI Taxonomy" id="1673631"/>
    <lineage>
        <taxon>Bacteria</taxon>
        <taxon>Pseudomonadati</taxon>
        <taxon>Pseudomonadota</taxon>
        <taxon>Alphaproteobacteria</taxon>
        <taxon>Rhodobacterales</taxon>
        <taxon>Paracoccaceae</taxon>
        <taxon>Maliponia</taxon>
    </lineage>
</organism>